<dbReference type="InterPro" id="IPR025660">
    <property type="entry name" value="Pept_his_AS"/>
</dbReference>
<dbReference type="PROSITE" id="PS00640">
    <property type="entry name" value="THIOL_PROTEASE_ASN"/>
    <property type="match status" value="2"/>
</dbReference>
<keyword evidence="4" id="KW-0788">Thiol protease</keyword>
<evidence type="ECO:0000313" key="8">
    <source>
        <dbReference type="Proteomes" id="UP001374535"/>
    </source>
</evidence>
<dbReference type="EMBL" id="CP144695">
    <property type="protein sequence ID" value="WVZ07227.1"/>
    <property type="molecule type" value="Genomic_DNA"/>
</dbReference>
<accession>A0AAQ3NCN3</accession>
<evidence type="ECO:0000256" key="4">
    <source>
        <dbReference type="ARBA" id="ARBA00022807"/>
    </source>
</evidence>
<evidence type="ECO:0000256" key="2">
    <source>
        <dbReference type="ARBA" id="ARBA00022670"/>
    </source>
</evidence>
<dbReference type="InterPro" id="IPR013128">
    <property type="entry name" value="Peptidase_C1A"/>
</dbReference>
<comment type="similarity">
    <text evidence="1">Belongs to the peptidase C1 family.</text>
</comment>
<sequence length="548" mass="60610">MDYAFEFIINNGGIDSEEDYPYRGVDGTCDQYRKNAKVASIDSYEDVNSYDELALKRRVAIEGGGREFELYSSGVFSGRCGTPLDHGVVVVGYGTENGHDYWIVRNSWGADCGEEGYMRMERNMGNSRSGKCGIAMKPSYPVKSSPNWFSRSHVWSFSAIGVVEGINKIVTGQMISLSEQELVDCDTGYNMGCNGGLMDYAFKFIINNGGMDSDEDYPYRAVDGTCDQYRKNAKVVSIDSYEDVNSYDELALKRPIAIEGGGRDFQLYSSGVFSGRCGTTLDHGVVVVGCGTENGHDYWIVRNSWGADWGEEGYMRMERNMDNSRSGKCGIAMEPSYPVKSNYVEGSSRSHVWSFSAIGVVEGINKIVTGQMISLSEQELVDCDTGYNMGCNGGLMDYAFKFIINNGGMDFDEDYPYRAVDGTCDQYRKNAKVVSIDSYEDVNSYDELALKRPVAIEGGGRDFQLYSSGVFSGRCGTTLDHGVVVVGCGTENGHDYWIVRNSWGADWGEEGYMRMERNMDNSRSGKCGIAMEPSYPVKSSPLTLKSFS</sequence>
<proteinExistence type="inferred from homology"/>
<name>A0AAQ3NCN3_VIGMU</name>
<dbReference type="InterPro" id="IPR038765">
    <property type="entry name" value="Papain-like_cys_pep_sf"/>
</dbReference>
<reference evidence="7 8" key="1">
    <citation type="journal article" date="2023" name="Life. Sci Alliance">
        <title>Evolutionary insights into 3D genome organization and epigenetic landscape of Vigna mungo.</title>
        <authorList>
            <person name="Junaid A."/>
            <person name="Singh B."/>
            <person name="Bhatia S."/>
        </authorList>
    </citation>
    <scope>NUCLEOTIDE SEQUENCE [LARGE SCALE GENOMIC DNA]</scope>
    <source>
        <strain evidence="7">Urdbean</strain>
    </source>
</reference>
<dbReference type="InterPro" id="IPR000668">
    <property type="entry name" value="Peptidase_C1A_C"/>
</dbReference>
<keyword evidence="3" id="KW-0378">Hydrolase</keyword>
<dbReference type="Proteomes" id="UP001374535">
    <property type="component" value="Chromosome 6"/>
</dbReference>
<evidence type="ECO:0000256" key="5">
    <source>
        <dbReference type="ARBA" id="ARBA00023157"/>
    </source>
</evidence>
<keyword evidence="5" id="KW-1015">Disulfide bond</keyword>
<feature type="domain" description="Peptidase C1A papain C-terminal" evidence="6">
    <location>
        <begin position="144"/>
        <end position="339"/>
    </location>
</feature>
<dbReference type="Gene3D" id="3.90.70.10">
    <property type="entry name" value="Cysteine proteinases"/>
    <property type="match status" value="3"/>
</dbReference>
<protein>
    <recommendedName>
        <fullName evidence="6">Peptidase C1A papain C-terminal domain-containing protein</fullName>
    </recommendedName>
</protein>
<dbReference type="PANTHER" id="PTHR12411">
    <property type="entry name" value="CYSTEINE PROTEASE FAMILY C1-RELATED"/>
    <property type="match status" value="1"/>
</dbReference>
<dbReference type="InterPro" id="IPR025661">
    <property type="entry name" value="Pept_asp_AS"/>
</dbReference>
<feature type="domain" description="Peptidase C1A papain C-terminal" evidence="6">
    <location>
        <begin position="340"/>
        <end position="537"/>
    </location>
</feature>
<dbReference type="CDD" id="cd02248">
    <property type="entry name" value="Peptidase_C1A"/>
    <property type="match status" value="3"/>
</dbReference>
<dbReference type="InterPro" id="IPR039417">
    <property type="entry name" value="Peptidase_C1A_papain-like"/>
</dbReference>
<gene>
    <name evidence="7" type="ORF">V8G54_020573</name>
</gene>
<dbReference type="SMART" id="SM00645">
    <property type="entry name" value="Pept_C1"/>
    <property type="match status" value="3"/>
</dbReference>
<evidence type="ECO:0000256" key="3">
    <source>
        <dbReference type="ARBA" id="ARBA00022801"/>
    </source>
</evidence>
<dbReference type="AlphaFoldDB" id="A0AAQ3NCN3"/>
<evidence type="ECO:0000256" key="1">
    <source>
        <dbReference type="ARBA" id="ARBA00008455"/>
    </source>
</evidence>
<dbReference type="SUPFAM" id="SSF54001">
    <property type="entry name" value="Cysteine proteinases"/>
    <property type="match status" value="3"/>
</dbReference>
<feature type="domain" description="Peptidase C1A papain C-terminal" evidence="6">
    <location>
        <begin position="1"/>
        <end position="142"/>
    </location>
</feature>
<dbReference type="Pfam" id="PF00112">
    <property type="entry name" value="Peptidase_C1"/>
    <property type="match status" value="3"/>
</dbReference>
<evidence type="ECO:0000313" key="7">
    <source>
        <dbReference type="EMBL" id="WVZ07227.1"/>
    </source>
</evidence>
<evidence type="ECO:0000259" key="6">
    <source>
        <dbReference type="SMART" id="SM00645"/>
    </source>
</evidence>
<keyword evidence="8" id="KW-1185">Reference proteome</keyword>
<dbReference type="GO" id="GO:0006508">
    <property type="term" value="P:proteolysis"/>
    <property type="evidence" value="ECO:0007669"/>
    <property type="project" value="UniProtKB-KW"/>
</dbReference>
<dbReference type="PROSITE" id="PS00639">
    <property type="entry name" value="THIOL_PROTEASE_HIS"/>
    <property type="match status" value="3"/>
</dbReference>
<organism evidence="7 8">
    <name type="scientific">Vigna mungo</name>
    <name type="common">Black gram</name>
    <name type="synonym">Phaseolus mungo</name>
    <dbReference type="NCBI Taxonomy" id="3915"/>
    <lineage>
        <taxon>Eukaryota</taxon>
        <taxon>Viridiplantae</taxon>
        <taxon>Streptophyta</taxon>
        <taxon>Embryophyta</taxon>
        <taxon>Tracheophyta</taxon>
        <taxon>Spermatophyta</taxon>
        <taxon>Magnoliopsida</taxon>
        <taxon>eudicotyledons</taxon>
        <taxon>Gunneridae</taxon>
        <taxon>Pentapetalae</taxon>
        <taxon>rosids</taxon>
        <taxon>fabids</taxon>
        <taxon>Fabales</taxon>
        <taxon>Fabaceae</taxon>
        <taxon>Papilionoideae</taxon>
        <taxon>50 kb inversion clade</taxon>
        <taxon>NPAAA clade</taxon>
        <taxon>indigoferoid/millettioid clade</taxon>
        <taxon>Phaseoleae</taxon>
        <taxon>Vigna</taxon>
    </lineage>
</organism>
<dbReference type="GO" id="GO:0008234">
    <property type="term" value="F:cysteine-type peptidase activity"/>
    <property type="evidence" value="ECO:0007669"/>
    <property type="project" value="UniProtKB-KW"/>
</dbReference>
<keyword evidence="2" id="KW-0645">Protease</keyword>